<comment type="caution">
    <text evidence="2">The sequence shown here is derived from an EMBL/GenBank/DDBJ whole genome shotgun (WGS) entry which is preliminary data.</text>
</comment>
<proteinExistence type="predicted"/>
<dbReference type="AlphaFoldDB" id="A0A2A2M585"/>
<name>A0A2A2M585_9BILA</name>
<gene>
    <name evidence="2" type="ORF">WR25_18541</name>
</gene>
<feature type="region of interest" description="Disordered" evidence="1">
    <location>
        <begin position="1"/>
        <end position="20"/>
    </location>
</feature>
<evidence type="ECO:0000313" key="2">
    <source>
        <dbReference type="EMBL" id="PAV93681.1"/>
    </source>
</evidence>
<sequence length="99" mass="10202">MTTSMIAVSWSTRSDQSTAMSPLTIQVSTGTTCAVLVPARKPRKIGHDSRHDTNSAPVVMTLAGTKPIALLPSPATAAASSGRNTMNKMACTEISPSSG</sequence>
<keyword evidence="3" id="KW-1185">Reference proteome</keyword>
<organism evidence="2 3">
    <name type="scientific">Diploscapter pachys</name>
    <dbReference type="NCBI Taxonomy" id="2018661"/>
    <lineage>
        <taxon>Eukaryota</taxon>
        <taxon>Metazoa</taxon>
        <taxon>Ecdysozoa</taxon>
        <taxon>Nematoda</taxon>
        <taxon>Chromadorea</taxon>
        <taxon>Rhabditida</taxon>
        <taxon>Rhabditina</taxon>
        <taxon>Rhabditomorpha</taxon>
        <taxon>Rhabditoidea</taxon>
        <taxon>Rhabditidae</taxon>
        <taxon>Diploscapter</taxon>
    </lineage>
</organism>
<reference evidence="2 3" key="1">
    <citation type="journal article" date="2017" name="Curr. Biol.">
        <title>Genome architecture and evolution of a unichromosomal asexual nematode.</title>
        <authorList>
            <person name="Fradin H."/>
            <person name="Zegar C."/>
            <person name="Gutwein M."/>
            <person name="Lucas J."/>
            <person name="Kovtun M."/>
            <person name="Corcoran D."/>
            <person name="Baugh L.R."/>
            <person name="Kiontke K."/>
            <person name="Gunsalus K."/>
            <person name="Fitch D.H."/>
            <person name="Piano F."/>
        </authorList>
    </citation>
    <scope>NUCLEOTIDE SEQUENCE [LARGE SCALE GENOMIC DNA]</scope>
    <source>
        <strain evidence="2">PF1309</strain>
    </source>
</reference>
<evidence type="ECO:0000313" key="3">
    <source>
        <dbReference type="Proteomes" id="UP000218231"/>
    </source>
</evidence>
<accession>A0A2A2M585</accession>
<dbReference type="EMBL" id="LIAE01004750">
    <property type="protein sequence ID" value="PAV93681.1"/>
    <property type="molecule type" value="Genomic_DNA"/>
</dbReference>
<protein>
    <submittedName>
        <fullName evidence="2">Uncharacterized protein</fullName>
    </submittedName>
</protein>
<dbReference type="Proteomes" id="UP000218231">
    <property type="component" value="Unassembled WGS sequence"/>
</dbReference>
<evidence type="ECO:0000256" key="1">
    <source>
        <dbReference type="SAM" id="MobiDB-lite"/>
    </source>
</evidence>